<evidence type="ECO:0000256" key="3">
    <source>
        <dbReference type="ARBA" id="ARBA00022801"/>
    </source>
</evidence>
<sequence length="69" mass="7777">MSIGVEREVFSNPLRERATAVIVAHNHPSGILIPSNDDINVTQRLLKAGELLGIRVLDHLIFNHREINR</sequence>
<dbReference type="PANTHER" id="PTHR30471:SF3">
    <property type="entry name" value="UPF0758 PROTEIN YEES-RELATED"/>
    <property type="match status" value="1"/>
</dbReference>
<dbReference type="InterPro" id="IPR025657">
    <property type="entry name" value="RadC_JAB"/>
</dbReference>
<comment type="caution">
    <text evidence="7">The sequence shown here is derived from an EMBL/GenBank/DDBJ whole genome shotgun (WGS) entry which is preliminary data.</text>
</comment>
<evidence type="ECO:0000256" key="4">
    <source>
        <dbReference type="ARBA" id="ARBA00022833"/>
    </source>
</evidence>
<dbReference type="AlphaFoldDB" id="A0A2N1PI46"/>
<proteinExistence type="predicted"/>
<keyword evidence="5" id="KW-0482">Metalloprotease</keyword>
<dbReference type="PANTHER" id="PTHR30471">
    <property type="entry name" value="DNA REPAIR PROTEIN RADC"/>
    <property type="match status" value="1"/>
</dbReference>
<keyword evidence="4" id="KW-0862">Zinc</keyword>
<keyword evidence="3" id="KW-0378">Hydrolase</keyword>
<organism evidence="7 8">
    <name type="scientific">Candidatus Wallbacteria bacterium HGW-Wallbacteria-1</name>
    <dbReference type="NCBI Taxonomy" id="2013854"/>
    <lineage>
        <taxon>Bacteria</taxon>
        <taxon>Candidatus Walliibacteriota</taxon>
    </lineage>
</organism>
<name>A0A2N1PI46_9BACT</name>
<dbReference type="GO" id="GO:0046872">
    <property type="term" value="F:metal ion binding"/>
    <property type="evidence" value="ECO:0007669"/>
    <property type="project" value="UniProtKB-KW"/>
</dbReference>
<keyword evidence="1" id="KW-0645">Protease</keyword>
<evidence type="ECO:0000256" key="1">
    <source>
        <dbReference type="ARBA" id="ARBA00022670"/>
    </source>
</evidence>
<dbReference type="Pfam" id="PF04002">
    <property type="entry name" value="RadC"/>
    <property type="match status" value="1"/>
</dbReference>
<dbReference type="InterPro" id="IPR020891">
    <property type="entry name" value="UPF0758_CS"/>
</dbReference>
<dbReference type="InterPro" id="IPR037518">
    <property type="entry name" value="MPN"/>
</dbReference>
<protein>
    <recommendedName>
        <fullName evidence="6">MPN domain-containing protein</fullName>
    </recommendedName>
</protein>
<dbReference type="PROSITE" id="PS01302">
    <property type="entry name" value="UPF0758"/>
    <property type="match status" value="1"/>
</dbReference>
<dbReference type="Gene3D" id="3.40.140.10">
    <property type="entry name" value="Cytidine Deaminase, domain 2"/>
    <property type="match status" value="1"/>
</dbReference>
<dbReference type="Proteomes" id="UP000233256">
    <property type="component" value="Unassembled WGS sequence"/>
</dbReference>
<accession>A0A2N1PI46</accession>
<dbReference type="GO" id="GO:0006508">
    <property type="term" value="P:proteolysis"/>
    <property type="evidence" value="ECO:0007669"/>
    <property type="project" value="UniProtKB-KW"/>
</dbReference>
<dbReference type="InterPro" id="IPR001405">
    <property type="entry name" value="UPF0758"/>
</dbReference>
<evidence type="ECO:0000313" key="8">
    <source>
        <dbReference type="Proteomes" id="UP000233256"/>
    </source>
</evidence>
<evidence type="ECO:0000313" key="7">
    <source>
        <dbReference type="EMBL" id="PKK87999.1"/>
    </source>
</evidence>
<dbReference type="EMBL" id="PGXC01000076">
    <property type="protein sequence ID" value="PKK87999.1"/>
    <property type="molecule type" value="Genomic_DNA"/>
</dbReference>
<evidence type="ECO:0000256" key="2">
    <source>
        <dbReference type="ARBA" id="ARBA00022723"/>
    </source>
</evidence>
<dbReference type="GO" id="GO:0008237">
    <property type="term" value="F:metallopeptidase activity"/>
    <property type="evidence" value="ECO:0007669"/>
    <property type="project" value="UniProtKB-KW"/>
</dbReference>
<dbReference type="PROSITE" id="PS50249">
    <property type="entry name" value="MPN"/>
    <property type="match status" value="1"/>
</dbReference>
<gene>
    <name evidence="7" type="ORF">CVV64_20710</name>
</gene>
<reference evidence="7 8" key="1">
    <citation type="journal article" date="2017" name="ISME J.">
        <title>Potential for microbial H2 and metal transformations associated with novel bacteria and archaea in deep terrestrial subsurface sediments.</title>
        <authorList>
            <person name="Hernsdorf A.W."/>
            <person name="Amano Y."/>
            <person name="Miyakawa K."/>
            <person name="Ise K."/>
            <person name="Suzuki Y."/>
            <person name="Anantharaman K."/>
            <person name="Probst A."/>
            <person name="Burstein D."/>
            <person name="Thomas B.C."/>
            <person name="Banfield J.F."/>
        </authorList>
    </citation>
    <scope>NUCLEOTIDE SEQUENCE [LARGE SCALE GENOMIC DNA]</scope>
    <source>
        <strain evidence="7">HGW-Wallbacteria-1</strain>
    </source>
</reference>
<keyword evidence="2" id="KW-0479">Metal-binding</keyword>
<evidence type="ECO:0000259" key="6">
    <source>
        <dbReference type="PROSITE" id="PS50249"/>
    </source>
</evidence>
<feature type="domain" description="MPN" evidence="6">
    <location>
        <begin position="1"/>
        <end position="69"/>
    </location>
</feature>
<evidence type="ECO:0000256" key="5">
    <source>
        <dbReference type="ARBA" id="ARBA00023049"/>
    </source>
</evidence>